<dbReference type="EMBL" id="BK067789">
    <property type="protein sequence ID" value="DBA52058.1"/>
    <property type="molecule type" value="Genomic_DNA"/>
</dbReference>
<reference evidence="1" key="2">
    <citation type="submission" date="2024-03" db="EMBL/GenBank/DDBJ databases">
        <authorList>
            <person name="Ni Y."/>
            <person name="Xu T."/>
            <person name="Yan S."/>
            <person name="Chen L."/>
            <person name="Wang Y."/>
        </authorList>
    </citation>
    <scope>NUCLEOTIDE SEQUENCE</scope>
    <source>
        <strain evidence="1">NMC1</strain>
    </source>
</reference>
<evidence type="ECO:0000313" key="1">
    <source>
        <dbReference type="EMBL" id="DBA52058.1"/>
    </source>
</evidence>
<name>A0AAT9J7F7_9VIRU</name>
<sequence>MNIIIRKCKRCKSILELETNLDYPYFCPNCDENMFSFESYIEDLEK</sequence>
<accession>A0AAT9J7F7</accession>
<organism evidence="1">
    <name type="scientific">Nitrosopumilaceae spindle-shaped virus</name>
    <dbReference type="NCBI Taxonomy" id="3065433"/>
    <lineage>
        <taxon>Viruses</taxon>
    </lineage>
</organism>
<protein>
    <submittedName>
        <fullName evidence="1">ORF19</fullName>
    </submittedName>
</protein>
<reference evidence="1" key="1">
    <citation type="journal article" date="2024" name="Environ. Microbiol. Rep.">
        <title>Hiding in plain sight: The discovery of complete genomes of 11 hypothetical spindle-shaped viruses that putatively infect mesophilic ammonia-oxidizing archaea.</title>
        <authorList>
            <person name="Ni Y."/>
            <person name="Xu T."/>
            <person name="Yan S."/>
            <person name="Chen L."/>
            <person name="Wang Y."/>
        </authorList>
    </citation>
    <scope>NUCLEOTIDE SEQUENCE</scope>
    <source>
        <strain evidence="1">NMC1</strain>
    </source>
</reference>
<proteinExistence type="predicted"/>